<reference evidence="6 8" key="1">
    <citation type="submission" date="2018-06" db="EMBL/GenBank/DDBJ databases">
        <title>Genomic Encyclopedia of Archaeal and Bacterial Type Strains, Phase II (KMG-II): from individual species to whole genera.</title>
        <authorList>
            <person name="Goeker M."/>
        </authorList>
    </citation>
    <scope>NUCLEOTIDE SEQUENCE [LARGE SCALE GENOMIC DNA]</scope>
    <source>
        <strain evidence="6 8">DSM 22686</strain>
    </source>
</reference>
<dbReference type="PANTHER" id="PTHR31609:SF1">
    <property type="entry name" value="CARBOHYDRATE DEACETYLASE"/>
    <property type="match status" value="1"/>
</dbReference>
<keyword evidence="9" id="KW-1185">Reference proteome</keyword>
<evidence type="ECO:0000313" key="7">
    <source>
        <dbReference type="EMBL" id="TXD75918.1"/>
    </source>
</evidence>
<protein>
    <submittedName>
        <fullName evidence="7">ChbG/HpnK family deacetylase</fullName>
    </submittedName>
    <submittedName>
        <fullName evidence="6">Putative glycoside hydrolase/deacetylase ChbG (UPF0249 family)</fullName>
    </submittedName>
</protein>
<evidence type="ECO:0000313" key="8">
    <source>
        <dbReference type="Proteomes" id="UP000249115"/>
    </source>
</evidence>
<dbReference type="PANTHER" id="PTHR31609">
    <property type="entry name" value="YDJC DEACETYLASE FAMILY MEMBER"/>
    <property type="match status" value="1"/>
</dbReference>
<dbReference type="SUPFAM" id="SSF88713">
    <property type="entry name" value="Glycoside hydrolase/deacetylase"/>
    <property type="match status" value="1"/>
</dbReference>
<dbReference type="EMBL" id="QKZU01000019">
    <property type="protein sequence ID" value="PZX51292.1"/>
    <property type="molecule type" value="Genomic_DNA"/>
</dbReference>
<reference evidence="7 9" key="2">
    <citation type="submission" date="2019-08" db="EMBL/GenBank/DDBJ databases">
        <title>Genome of Algoriphagus ratkowskyi IC026.</title>
        <authorList>
            <person name="Bowman J.P."/>
        </authorList>
    </citation>
    <scope>NUCLEOTIDE SEQUENCE [LARGE SCALE GENOMIC DNA]</scope>
    <source>
        <strain evidence="7 9">IC026</strain>
    </source>
</reference>
<keyword evidence="2" id="KW-0479">Metal-binding</keyword>
<dbReference type="InterPro" id="IPR011330">
    <property type="entry name" value="Glyco_hydro/deAcase_b/a-brl"/>
</dbReference>
<dbReference type="InterPro" id="IPR006879">
    <property type="entry name" value="YdjC-like"/>
</dbReference>
<dbReference type="Proteomes" id="UP000249115">
    <property type="component" value="Unassembled WGS sequence"/>
</dbReference>
<organism evidence="6 8">
    <name type="scientific">Algoriphagus ratkowskyi</name>
    <dbReference type="NCBI Taxonomy" id="57028"/>
    <lineage>
        <taxon>Bacteria</taxon>
        <taxon>Pseudomonadati</taxon>
        <taxon>Bacteroidota</taxon>
        <taxon>Cytophagia</taxon>
        <taxon>Cytophagales</taxon>
        <taxon>Cyclobacteriaceae</taxon>
        <taxon>Algoriphagus</taxon>
    </lineage>
</organism>
<sequence length="250" mass="29178">MNEIKTNNLNANFIENNNLIINADDFGKDKLINEAIVYCLNNNLINSTSLMVGEPGFQEAISSINNFGYKNIGLHVNLTEGKPLSTFEADCFLQENGDWDPNKVWSPNLLKKEISKKFEAEIVFQLEKMADSILFPNHINSHHHIHTTPFLFPVFLKVALKFKIKLRLCQSYYENSYFKYYYRVGINQIIKSNRLAFSDSFESLNSWNSRKQMLRAKKIEIMVHPMFLQDYSKIIDSWENVDLIEQLCFE</sequence>
<dbReference type="RefSeq" id="WP_086502910.1">
    <property type="nucleotide sequence ID" value="NZ_MSSV01000022.1"/>
</dbReference>
<dbReference type="GO" id="GO:0019213">
    <property type="term" value="F:deacetylase activity"/>
    <property type="evidence" value="ECO:0007669"/>
    <property type="project" value="TreeGrafter"/>
</dbReference>
<dbReference type="GO" id="GO:0016787">
    <property type="term" value="F:hydrolase activity"/>
    <property type="evidence" value="ECO:0007669"/>
    <property type="project" value="UniProtKB-KW"/>
</dbReference>
<dbReference type="Proteomes" id="UP000321927">
    <property type="component" value="Unassembled WGS sequence"/>
</dbReference>
<dbReference type="AlphaFoldDB" id="A0A2W7SKP3"/>
<dbReference type="EMBL" id="VORV01000017">
    <property type="protein sequence ID" value="TXD75918.1"/>
    <property type="molecule type" value="Genomic_DNA"/>
</dbReference>
<dbReference type="OrthoDB" id="9774177at2"/>
<name>A0A2W7SKP3_9BACT</name>
<evidence type="ECO:0000256" key="1">
    <source>
        <dbReference type="ARBA" id="ARBA00001946"/>
    </source>
</evidence>
<evidence type="ECO:0000256" key="4">
    <source>
        <dbReference type="ARBA" id="ARBA00022842"/>
    </source>
</evidence>
<dbReference type="GO" id="GO:0005975">
    <property type="term" value="P:carbohydrate metabolic process"/>
    <property type="evidence" value="ECO:0007669"/>
    <property type="project" value="InterPro"/>
</dbReference>
<dbReference type="Pfam" id="PF04794">
    <property type="entry name" value="YdjC"/>
    <property type="match status" value="1"/>
</dbReference>
<gene>
    <name evidence="7" type="ORF">ESW18_18370</name>
    <name evidence="6" type="ORF">LV84_03801</name>
</gene>
<evidence type="ECO:0000256" key="2">
    <source>
        <dbReference type="ARBA" id="ARBA00022723"/>
    </source>
</evidence>
<keyword evidence="4" id="KW-0460">Magnesium</keyword>
<keyword evidence="5" id="KW-0119">Carbohydrate metabolism</keyword>
<proteinExistence type="predicted"/>
<dbReference type="Gene3D" id="3.20.20.370">
    <property type="entry name" value="Glycoside hydrolase/deacetylase"/>
    <property type="match status" value="1"/>
</dbReference>
<dbReference type="GO" id="GO:0046872">
    <property type="term" value="F:metal ion binding"/>
    <property type="evidence" value="ECO:0007669"/>
    <property type="project" value="UniProtKB-KW"/>
</dbReference>
<evidence type="ECO:0000313" key="6">
    <source>
        <dbReference type="EMBL" id="PZX51292.1"/>
    </source>
</evidence>
<comment type="cofactor">
    <cofactor evidence="1">
        <name>Mg(2+)</name>
        <dbReference type="ChEBI" id="CHEBI:18420"/>
    </cofactor>
</comment>
<evidence type="ECO:0000256" key="3">
    <source>
        <dbReference type="ARBA" id="ARBA00022801"/>
    </source>
</evidence>
<keyword evidence="3 6" id="KW-0378">Hydrolase</keyword>
<evidence type="ECO:0000313" key="9">
    <source>
        <dbReference type="Proteomes" id="UP000321927"/>
    </source>
</evidence>
<comment type="caution">
    <text evidence="6">The sequence shown here is derived from an EMBL/GenBank/DDBJ whole genome shotgun (WGS) entry which is preliminary data.</text>
</comment>
<evidence type="ECO:0000256" key="5">
    <source>
        <dbReference type="ARBA" id="ARBA00023277"/>
    </source>
</evidence>
<accession>A0A2W7SKP3</accession>